<dbReference type="InterPro" id="IPR006653">
    <property type="entry name" value="Trp_synth_b_CS"/>
</dbReference>
<evidence type="ECO:0000313" key="14">
    <source>
        <dbReference type="Proteomes" id="UP000233786"/>
    </source>
</evidence>
<name>A0A2N3XZG8_SACSN</name>
<dbReference type="InterPro" id="IPR036052">
    <property type="entry name" value="TrpB-like_PALP_sf"/>
</dbReference>
<dbReference type="RefSeq" id="WP_010696359.1">
    <property type="nucleotide sequence ID" value="NZ_CP061007.1"/>
</dbReference>
<comment type="cofactor">
    <cofactor evidence="1 11">
        <name>pyridoxal 5'-phosphate</name>
        <dbReference type="ChEBI" id="CHEBI:597326"/>
    </cofactor>
</comment>
<dbReference type="InterPro" id="IPR023026">
    <property type="entry name" value="Trp_synth_beta/beta-like"/>
</dbReference>
<keyword evidence="14" id="KW-1185">Reference proteome</keyword>
<evidence type="ECO:0000259" key="12">
    <source>
        <dbReference type="Pfam" id="PF00291"/>
    </source>
</evidence>
<dbReference type="OrthoDB" id="9766131at2"/>
<evidence type="ECO:0000313" key="13">
    <source>
        <dbReference type="EMBL" id="PKW16066.1"/>
    </source>
</evidence>
<dbReference type="SUPFAM" id="SSF53686">
    <property type="entry name" value="Tryptophan synthase beta subunit-like PLP-dependent enzymes"/>
    <property type="match status" value="1"/>
</dbReference>
<evidence type="ECO:0000256" key="7">
    <source>
        <dbReference type="ARBA" id="ARBA00022898"/>
    </source>
</evidence>
<gene>
    <name evidence="11" type="primary">trpB</name>
    <name evidence="13" type="ORF">A8926_3859</name>
</gene>
<accession>A0A2N3XZG8</accession>
<proteinExistence type="inferred from homology"/>
<dbReference type="Gene3D" id="3.40.50.1100">
    <property type="match status" value="2"/>
</dbReference>
<evidence type="ECO:0000256" key="10">
    <source>
        <dbReference type="ARBA" id="ARBA00049047"/>
    </source>
</evidence>
<evidence type="ECO:0000256" key="5">
    <source>
        <dbReference type="ARBA" id="ARBA00022605"/>
    </source>
</evidence>
<feature type="domain" description="Tryptophan synthase beta chain-like PALP" evidence="12">
    <location>
        <begin position="58"/>
        <end position="381"/>
    </location>
</feature>
<dbReference type="InterPro" id="IPR006654">
    <property type="entry name" value="Trp_synth_beta"/>
</dbReference>
<dbReference type="HAMAP" id="MF_00133">
    <property type="entry name" value="Trp_synth_beta"/>
    <property type="match status" value="1"/>
</dbReference>
<keyword evidence="8 11" id="KW-0057">Aromatic amino acid biosynthesis</keyword>
<comment type="caution">
    <text evidence="13">The sequence shown here is derived from an EMBL/GenBank/DDBJ whole genome shotgun (WGS) entry which is preliminary data.</text>
</comment>
<dbReference type="InterPro" id="IPR001926">
    <property type="entry name" value="TrpB-like_PALP"/>
</dbReference>
<dbReference type="STRING" id="994479.GCA_000194155_03358"/>
<evidence type="ECO:0000256" key="11">
    <source>
        <dbReference type="HAMAP-Rule" id="MF_00133"/>
    </source>
</evidence>
<keyword evidence="7 11" id="KW-0663">Pyridoxal phosphate</keyword>
<dbReference type="NCBIfam" id="TIGR00263">
    <property type="entry name" value="trpB"/>
    <property type="match status" value="1"/>
</dbReference>
<sequence length="396" mass="42794">MFTHVDLRTRFGERGYGGLYSSESLVAVLEEVETAFLKARADDAFMDKFKDVLRNFAGRATPVMYAERLSEKYGRRIFLKREDLLHGGAHKTNSTIGQLLLAEYMGKTRIIAETGAGQHGVATAMTGAKLGLPVEVYMGAVDIERQQTNVKRMELFGAQVHPVTNGGATLKDAINEAMRDWITNVGSTYHCFGTAAGPYPYPSMVKFFQSVIGNESRAQMVEMTGALPSAVFACIGGGSNAIGMYSAFEDDPDVLLFGAEPAGASEDPDRHAATLTRGTPGVFHGMHSLFLQNSEGQITNTHSIAAGLDYPGVGPELAAMQDSGRATFEAVSDEETVNVFAELSELEGIIPAFESAHALALALRKAEELDPEATILVCVSGRGDKDLEEYWNYRGI</sequence>
<dbReference type="FunFam" id="3.40.50.1100:FF:000004">
    <property type="entry name" value="Tryptophan synthase beta chain"/>
    <property type="match status" value="1"/>
</dbReference>
<dbReference type="AlphaFoldDB" id="A0A2N3XZG8"/>
<evidence type="ECO:0000256" key="4">
    <source>
        <dbReference type="ARBA" id="ARBA00011270"/>
    </source>
</evidence>
<organism evidence="13 14">
    <name type="scientific">Saccharopolyspora spinosa</name>
    <dbReference type="NCBI Taxonomy" id="60894"/>
    <lineage>
        <taxon>Bacteria</taxon>
        <taxon>Bacillati</taxon>
        <taxon>Actinomycetota</taxon>
        <taxon>Actinomycetes</taxon>
        <taxon>Pseudonocardiales</taxon>
        <taxon>Pseudonocardiaceae</taxon>
        <taxon>Saccharopolyspora</taxon>
    </lineage>
</organism>
<dbReference type="PANTHER" id="PTHR48077">
    <property type="entry name" value="TRYPTOPHAN SYNTHASE-RELATED"/>
    <property type="match status" value="1"/>
</dbReference>
<comment type="subunit">
    <text evidence="4 11">Tetramer of two alpha and two beta chains.</text>
</comment>
<feature type="modified residue" description="N6-(pyridoxal phosphate)lysine" evidence="11">
    <location>
        <position position="91"/>
    </location>
</feature>
<dbReference type="Proteomes" id="UP000233786">
    <property type="component" value="Unassembled WGS sequence"/>
</dbReference>
<dbReference type="CDD" id="cd06446">
    <property type="entry name" value="Trp-synth_B"/>
    <property type="match status" value="1"/>
</dbReference>
<dbReference type="EC" id="4.2.1.20" evidence="11"/>
<keyword evidence="9 11" id="KW-0456">Lyase</keyword>
<dbReference type="PANTHER" id="PTHR48077:SF3">
    <property type="entry name" value="TRYPTOPHAN SYNTHASE"/>
    <property type="match status" value="1"/>
</dbReference>
<dbReference type="EMBL" id="PJNB01000001">
    <property type="protein sequence ID" value="PKW16066.1"/>
    <property type="molecule type" value="Genomic_DNA"/>
</dbReference>
<evidence type="ECO:0000256" key="2">
    <source>
        <dbReference type="ARBA" id="ARBA00004733"/>
    </source>
</evidence>
<dbReference type="PIRSF" id="PIRSF001413">
    <property type="entry name" value="Trp_syn_beta"/>
    <property type="match status" value="1"/>
</dbReference>
<comment type="catalytic activity">
    <reaction evidence="10 11">
        <text>(1S,2R)-1-C-(indol-3-yl)glycerol 3-phosphate + L-serine = D-glyceraldehyde 3-phosphate + L-tryptophan + H2O</text>
        <dbReference type="Rhea" id="RHEA:10532"/>
        <dbReference type="ChEBI" id="CHEBI:15377"/>
        <dbReference type="ChEBI" id="CHEBI:33384"/>
        <dbReference type="ChEBI" id="CHEBI:57912"/>
        <dbReference type="ChEBI" id="CHEBI:58866"/>
        <dbReference type="ChEBI" id="CHEBI:59776"/>
        <dbReference type="EC" id="4.2.1.20"/>
    </reaction>
</comment>
<dbReference type="PROSITE" id="PS00168">
    <property type="entry name" value="TRP_SYNTHASE_BETA"/>
    <property type="match status" value="1"/>
</dbReference>
<evidence type="ECO:0000256" key="9">
    <source>
        <dbReference type="ARBA" id="ARBA00023239"/>
    </source>
</evidence>
<dbReference type="GO" id="GO:0004834">
    <property type="term" value="F:tryptophan synthase activity"/>
    <property type="evidence" value="ECO:0007669"/>
    <property type="project" value="UniProtKB-UniRule"/>
</dbReference>
<keyword evidence="5 11" id="KW-0028">Amino-acid biosynthesis</keyword>
<comment type="similarity">
    <text evidence="3 11">Belongs to the TrpB family.</text>
</comment>
<evidence type="ECO:0000256" key="1">
    <source>
        <dbReference type="ARBA" id="ARBA00001933"/>
    </source>
</evidence>
<protein>
    <recommendedName>
        <fullName evidence="11">Tryptophan synthase beta chain</fullName>
        <ecNumber evidence="11">4.2.1.20</ecNumber>
    </recommendedName>
</protein>
<evidence type="ECO:0000256" key="6">
    <source>
        <dbReference type="ARBA" id="ARBA00022822"/>
    </source>
</evidence>
<evidence type="ECO:0000256" key="3">
    <source>
        <dbReference type="ARBA" id="ARBA00009982"/>
    </source>
</evidence>
<comment type="pathway">
    <text evidence="2 11">Amino-acid biosynthesis; L-tryptophan biosynthesis; L-tryptophan from chorismate: step 5/5.</text>
</comment>
<dbReference type="Pfam" id="PF00291">
    <property type="entry name" value="PALP"/>
    <property type="match status" value="1"/>
</dbReference>
<comment type="function">
    <text evidence="11">The beta subunit is responsible for the synthesis of L-tryptophan from indole and L-serine.</text>
</comment>
<dbReference type="GO" id="GO:0005737">
    <property type="term" value="C:cytoplasm"/>
    <property type="evidence" value="ECO:0007669"/>
    <property type="project" value="TreeGrafter"/>
</dbReference>
<evidence type="ECO:0000256" key="8">
    <source>
        <dbReference type="ARBA" id="ARBA00023141"/>
    </source>
</evidence>
<keyword evidence="6 11" id="KW-0822">Tryptophan biosynthesis</keyword>
<dbReference type="UniPathway" id="UPA00035">
    <property type="reaction ID" value="UER00044"/>
</dbReference>
<reference evidence="13" key="1">
    <citation type="submission" date="2017-12" db="EMBL/GenBank/DDBJ databases">
        <title>Sequencing the genomes of 1000 Actinobacteria strains.</title>
        <authorList>
            <person name="Klenk H.-P."/>
        </authorList>
    </citation>
    <scope>NUCLEOTIDE SEQUENCE [LARGE SCALE GENOMIC DNA]</scope>
    <source>
        <strain evidence="13">DSM 44228</strain>
    </source>
</reference>